<dbReference type="AlphaFoldDB" id="L9VV97"/>
<evidence type="ECO:0000259" key="2">
    <source>
        <dbReference type="PROSITE" id="PS51462"/>
    </source>
</evidence>
<dbReference type="Gene3D" id="3.90.79.10">
    <property type="entry name" value="Nucleoside Triphosphate Pyrophosphohydrolase"/>
    <property type="match status" value="1"/>
</dbReference>
<dbReference type="PROSITE" id="PS00893">
    <property type="entry name" value="NUDIX_BOX"/>
    <property type="match status" value="1"/>
</dbReference>
<dbReference type="RefSeq" id="WP_006089921.1">
    <property type="nucleotide sequence ID" value="NZ_AOHW01000029.1"/>
</dbReference>
<evidence type="ECO:0000256" key="1">
    <source>
        <dbReference type="ARBA" id="ARBA00022801"/>
    </source>
</evidence>
<dbReference type="SUPFAM" id="SSF55811">
    <property type="entry name" value="Nudix"/>
    <property type="match status" value="1"/>
</dbReference>
<keyword evidence="4" id="KW-1185">Reference proteome</keyword>
<dbReference type="PRINTS" id="PR00502">
    <property type="entry name" value="NUDIXFAMILY"/>
</dbReference>
<keyword evidence="1 3" id="KW-0378">Hydrolase</keyword>
<name>L9VV97_9EURY</name>
<sequence>MVSRPAEFCPHCGTSLETTAFDGRERERCPTCEDVVWHNPVPCASVAVVDRSGETPAVLCVERAVPPGVGDWTIPGGHMEIGEDPETAAVRELEEETGVVVDPGALELLDATTMPPRDGKHVLTVHYVADRADATGEPTAGSDASAARFWSPAEFDASEKTFRPIHEQRFRNAAVWFE</sequence>
<dbReference type="OrthoDB" id="40462at2157"/>
<dbReference type="InterPro" id="IPR020476">
    <property type="entry name" value="Nudix_hydrolase"/>
</dbReference>
<dbReference type="EMBL" id="AOHW01000029">
    <property type="protein sequence ID" value="ELY41104.1"/>
    <property type="molecule type" value="Genomic_DNA"/>
</dbReference>
<dbReference type="STRING" id="1114856.GCA_000383975_02512"/>
<protein>
    <submittedName>
        <fullName evidence="3">NUDIX hydrolase</fullName>
    </submittedName>
</protein>
<dbReference type="PROSITE" id="PS51462">
    <property type="entry name" value="NUDIX"/>
    <property type="match status" value="1"/>
</dbReference>
<dbReference type="InterPro" id="IPR015797">
    <property type="entry name" value="NUDIX_hydrolase-like_dom_sf"/>
</dbReference>
<evidence type="ECO:0000313" key="4">
    <source>
        <dbReference type="Proteomes" id="UP000011599"/>
    </source>
</evidence>
<dbReference type="Pfam" id="PF00293">
    <property type="entry name" value="NUDIX"/>
    <property type="match status" value="1"/>
</dbReference>
<dbReference type="PANTHER" id="PTHR43736">
    <property type="entry name" value="ADP-RIBOSE PYROPHOSPHATASE"/>
    <property type="match status" value="1"/>
</dbReference>
<dbReference type="PATRIC" id="fig|1114856.3.peg.2174"/>
<dbReference type="eggNOG" id="arCOG01075">
    <property type="taxonomic scope" value="Archaea"/>
</dbReference>
<organism evidence="3 4">
    <name type="scientific">Natronorubrum tibetense GA33</name>
    <dbReference type="NCBI Taxonomy" id="1114856"/>
    <lineage>
        <taxon>Archaea</taxon>
        <taxon>Methanobacteriati</taxon>
        <taxon>Methanobacteriota</taxon>
        <taxon>Stenosarchaea group</taxon>
        <taxon>Halobacteria</taxon>
        <taxon>Halobacteriales</taxon>
        <taxon>Natrialbaceae</taxon>
        <taxon>Natronorubrum</taxon>
    </lineage>
</organism>
<dbReference type="Pfam" id="PF06827">
    <property type="entry name" value="zf-FPG_IleRS"/>
    <property type="match status" value="1"/>
</dbReference>
<dbReference type="InterPro" id="IPR010663">
    <property type="entry name" value="Znf_FPG/IleRS"/>
</dbReference>
<reference evidence="3 4" key="1">
    <citation type="journal article" date="2014" name="PLoS Genet.">
        <title>Phylogenetically driven sequencing of extremely halophilic archaea reveals strategies for static and dynamic osmo-response.</title>
        <authorList>
            <person name="Becker E.A."/>
            <person name="Seitzer P.M."/>
            <person name="Tritt A."/>
            <person name="Larsen D."/>
            <person name="Krusor M."/>
            <person name="Yao A.I."/>
            <person name="Wu D."/>
            <person name="Madern D."/>
            <person name="Eisen J.A."/>
            <person name="Darling A.E."/>
            <person name="Facciotti M.T."/>
        </authorList>
    </citation>
    <scope>NUCLEOTIDE SEQUENCE [LARGE SCALE GENOMIC DNA]</scope>
    <source>
        <strain evidence="3 4">GA33</strain>
    </source>
</reference>
<dbReference type="GO" id="GO:0016787">
    <property type="term" value="F:hydrolase activity"/>
    <property type="evidence" value="ECO:0007669"/>
    <property type="project" value="UniProtKB-KW"/>
</dbReference>
<dbReference type="InterPro" id="IPR000086">
    <property type="entry name" value="NUDIX_hydrolase_dom"/>
</dbReference>
<accession>L9VV97</accession>
<dbReference type="PANTHER" id="PTHR43736:SF1">
    <property type="entry name" value="DIHYDRONEOPTERIN TRIPHOSPHATE DIPHOSPHATASE"/>
    <property type="match status" value="1"/>
</dbReference>
<gene>
    <name evidence="3" type="ORF">C496_10441</name>
</gene>
<evidence type="ECO:0000313" key="3">
    <source>
        <dbReference type="EMBL" id="ELY41104.1"/>
    </source>
</evidence>
<comment type="caution">
    <text evidence="3">The sequence shown here is derived from an EMBL/GenBank/DDBJ whole genome shotgun (WGS) entry which is preliminary data.</text>
</comment>
<feature type="domain" description="Nudix hydrolase" evidence="2">
    <location>
        <begin position="39"/>
        <end position="172"/>
    </location>
</feature>
<proteinExistence type="predicted"/>
<dbReference type="Proteomes" id="UP000011599">
    <property type="component" value="Unassembled WGS sequence"/>
</dbReference>
<dbReference type="InterPro" id="IPR020084">
    <property type="entry name" value="NUDIX_hydrolase_CS"/>
</dbReference>